<dbReference type="GO" id="GO:0046872">
    <property type="term" value="F:metal ion binding"/>
    <property type="evidence" value="ECO:0007669"/>
    <property type="project" value="UniProtKB-KW"/>
</dbReference>
<keyword evidence="4" id="KW-0378">Hydrolase</keyword>
<dbReference type="PANTHER" id="PTHR43579">
    <property type="match status" value="1"/>
</dbReference>
<gene>
    <name evidence="10" type="ORF">MMYC01_206481</name>
</gene>
<evidence type="ECO:0000256" key="4">
    <source>
        <dbReference type="ARBA" id="ARBA00022801"/>
    </source>
</evidence>
<proteinExistence type="inferred from homology"/>
<dbReference type="PANTHER" id="PTHR43579:SF1">
    <property type="entry name" value="NEUTRAL METALLOPROTEINASE"/>
    <property type="match status" value="1"/>
</dbReference>
<comment type="similarity">
    <text evidence="1">Belongs to the peptidase M4 family.</text>
</comment>
<keyword evidence="3" id="KW-0479">Metal-binding</keyword>
<dbReference type="Proteomes" id="UP000078237">
    <property type="component" value="Unassembled WGS sequence"/>
</dbReference>
<evidence type="ECO:0000256" key="2">
    <source>
        <dbReference type="ARBA" id="ARBA00022670"/>
    </source>
</evidence>
<protein>
    <submittedName>
        <fullName evidence="10">Protease PrtS</fullName>
    </submittedName>
</protein>
<dbReference type="Gene3D" id="1.10.390.10">
    <property type="entry name" value="Neutral Protease Domain 2"/>
    <property type="match status" value="1"/>
</dbReference>
<sequence length="442" mass="48569">MDGQHHVCSIVPRYLLESLCECDDEEVRRSAHSTLAVAQALHTNRHEIFELKCSSRGGSDGHGTRPQGIVPGTLLQAVVDSSEADDESKAAAKDTLAFSERVREDRAAVLAAASGITPTAPEPITGMAKGGRDTETGFMRRVYNMQNGGDVEDPSSFDLLPGKEARVEGQDATDDEEVDEAYDMALQVLQFYKKFFNYDSLDGQAMEIRSSVHFGKKLGNAFWLGGLEQMVYGDGNSFLHNFTGCIDVIGHEMTHAVIQYNVALIYRDEAGALNEHIADAFGIMVKQMHQDEKAADADWLIGEDCLLPGVKGVALRSMKSPGTAYNDPRFGYDLQPSHTDQIPELMKKHGTFIKDRDYGGVHVFSGIPNRAFHLAAVAFGGYTWEKAGKIWWKVVSERTIPPNCTFIKFADATVDAAEELFGEDAAKTVRDAWNQVGVVRKV</sequence>
<dbReference type="OrthoDB" id="5332336at2759"/>
<evidence type="ECO:0000259" key="9">
    <source>
        <dbReference type="Pfam" id="PF02868"/>
    </source>
</evidence>
<feature type="domain" description="Peptidase M4" evidence="8">
    <location>
        <begin position="171"/>
        <end position="259"/>
    </location>
</feature>
<comment type="caution">
    <text evidence="10">The sequence shown here is derived from an EMBL/GenBank/DDBJ whole genome shotgun (WGS) entry which is preliminary data.</text>
</comment>
<dbReference type="InterPro" id="IPR001570">
    <property type="entry name" value="Peptidase_M4_C_domain"/>
</dbReference>
<dbReference type="InterPro" id="IPR023612">
    <property type="entry name" value="Peptidase_M4"/>
</dbReference>
<evidence type="ECO:0000256" key="6">
    <source>
        <dbReference type="ARBA" id="ARBA00023049"/>
    </source>
</evidence>
<dbReference type="Pfam" id="PF02868">
    <property type="entry name" value="Peptidase_M4_C"/>
    <property type="match status" value="1"/>
</dbReference>
<name>A0A175W4A0_9PEZI</name>
<feature type="region of interest" description="Disordered" evidence="7">
    <location>
        <begin position="113"/>
        <end position="133"/>
    </location>
</feature>
<dbReference type="AlphaFoldDB" id="A0A175W4A0"/>
<feature type="domain" description="Peptidase M4 C-terminal" evidence="9">
    <location>
        <begin position="264"/>
        <end position="438"/>
    </location>
</feature>
<evidence type="ECO:0000256" key="7">
    <source>
        <dbReference type="SAM" id="MobiDB-lite"/>
    </source>
</evidence>
<dbReference type="STRING" id="100816.A0A175W4A0"/>
<evidence type="ECO:0000259" key="8">
    <source>
        <dbReference type="Pfam" id="PF01447"/>
    </source>
</evidence>
<dbReference type="SUPFAM" id="SSF55486">
    <property type="entry name" value="Metalloproteases ('zincins'), catalytic domain"/>
    <property type="match status" value="1"/>
</dbReference>
<dbReference type="InterPro" id="IPR013856">
    <property type="entry name" value="Peptidase_M4_domain"/>
</dbReference>
<reference evidence="10 11" key="1">
    <citation type="journal article" date="2016" name="Genome Announc.">
        <title>Genome Sequence of Madurella mycetomatis mm55, Isolated from a Human Mycetoma Case in Sudan.</title>
        <authorList>
            <person name="Smit S."/>
            <person name="Derks M.F."/>
            <person name="Bervoets S."/>
            <person name="Fahal A."/>
            <person name="van Leeuwen W."/>
            <person name="van Belkum A."/>
            <person name="van de Sande W.W."/>
        </authorList>
    </citation>
    <scope>NUCLEOTIDE SEQUENCE [LARGE SCALE GENOMIC DNA]</scope>
    <source>
        <strain evidence="11">mm55</strain>
    </source>
</reference>
<dbReference type="GO" id="GO:0004222">
    <property type="term" value="F:metalloendopeptidase activity"/>
    <property type="evidence" value="ECO:0007669"/>
    <property type="project" value="InterPro"/>
</dbReference>
<dbReference type="EMBL" id="LCTW02000128">
    <property type="protein sequence ID" value="KXX78251.1"/>
    <property type="molecule type" value="Genomic_DNA"/>
</dbReference>
<dbReference type="GO" id="GO:0006508">
    <property type="term" value="P:proteolysis"/>
    <property type="evidence" value="ECO:0007669"/>
    <property type="project" value="UniProtKB-KW"/>
</dbReference>
<keyword evidence="6" id="KW-0482">Metalloprotease</keyword>
<organism evidence="10 11">
    <name type="scientific">Madurella mycetomatis</name>
    <dbReference type="NCBI Taxonomy" id="100816"/>
    <lineage>
        <taxon>Eukaryota</taxon>
        <taxon>Fungi</taxon>
        <taxon>Dikarya</taxon>
        <taxon>Ascomycota</taxon>
        <taxon>Pezizomycotina</taxon>
        <taxon>Sordariomycetes</taxon>
        <taxon>Sordariomycetidae</taxon>
        <taxon>Sordariales</taxon>
        <taxon>Sordariales incertae sedis</taxon>
        <taxon>Madurella</taxon>
    </lineage>
</organism>
<keyword evidence="2 10" id="KW-0645">Protease</keyword>
<evidence type="ECO:0000256" key="5">
    <source>
        <dbReference type="ARBA" id="ARBA00022833"/>
    </source>
</evidence>
<dbReference type="Gene3D" id="3.10.170.10">
    <property type="match status" value="1"/>
</dbReference>
<dbReference type="InterPro" id="IPR052759">
    <property type="entry name" value="Metalloprotease_M4"/>
</dbReference>
<dbReference type="VEuPathDB" id="FungiDB:MMYC01_206481"/>
<keyword evidence="5" id="KW-0862">Zinc</keyword>
<accession>A0A175W4A0</accession>
<evidence type="ECO:0000313" key="10">
    <source>
        <dbReference type="EMBL" id="KXX78251.1"/>
    </source>
</evidence>
<keyword evidence="11" id="KW-1185">Reference proteome</keyword>
<dbReference type="CDD" id="cd09597">
    <property type="entry name" value="M4_TLP"/>
    <property type="match status" value="1"/>
</dbReference>
<evidence type="ECO:0000256" key="1">
    <source>
        <dbReference type="ARBA" id="ARBA00009388"/>
    </source>
</evidence>
<evidence type="ECO:0000256" key="3">
    <source>
        <dbReference type="ARBA" id="ARBA00022723"/>
    </source>
</evidence>
<dbReference type="PRINTS" id="PR00730">
    <property type="entry name" value="THERMOLYSIN"/>
</dbReference>
<dbReference type="InterPro" id="IPR027268">
    <property type="entry name" value="Peptidase_M4/M1_CTD_sf"/>
</dbReference>
<evidence type="ECO:0000313" key="11">
    <source>
        <dbReference type="Proteomes" id="UP000078237"/>
    </source>
</evidence>
<dbReference type="Pfam" id="PF01447">
    <property type="entry name" value="Peptidase_M4"/>
    <property type="match status" value="1"/>
</dbReference>